<dbReference type="SMART" id="SM01321">
    <property type="entry name" value="Y1_Tnp"/>
    <property type="match status" value="1"/>
</dbReference>
<dbReference type="OrthoDB" id="9798161at2"/>
<dbReference type="RefSeq" id="WP_070392717.1">
    <property type="nucleotide sequence ID" value="NZ_CP017599.1"/>
</dbReference>
<dbReference type="Pfam" id="PF01797">
    <property type="entry name" value="Y1_Tnp"/>
    <property type="match status" value="1"/>
</dbReference>
<accession>A0A1D8TRR9</accession>
<dbReference type="GO" id="GO:0003677">
    <property type="term" value="F:DNA binding"/>
    <property type="evidence" value="ECO:0007669"/>
    <property type="project" value="InterPro"/>
</dbReference>
<dbReference type="PANTHER" id="PTHR33360:SF2">
    <property type="entry name" value="TRANSPOSASE FOR INSERTION SEQUENCE ELEMENT IS200"/>
    <property type="match status" value="1"/>
</dbReference>
<dbReference type="GO" id="GO:0006313">
    <property type="term" value="P:DNA transposition"/>
    <property type="evidence" value="ECO:0007669"/>
    <property type="project" value="InterPro"/>
</dbReference>
<evidence type="ECO:0000313" key="3">
    <source>
        <dbReference type="Proteomes" id="UP000177870"/>
    </source>
</evidence>
<evidence type="ECO:0000313" key="2">
    <source>
        <dbReference type="EMBL" id="AOX00253.1"/>
    </source>
</evidence>
<dbReference type="PANTHER" id="PTHR33360">
    <property type="entry name" value="TRANSPOSASE FOR INSERTION SEQUENCE ELEMENT IS200"/>
    <property type="match status" value="1"/>
</dbReference>
<gene>
    <name evidence="2" type="ORF">BJP34_13030</name>
</gene>
<dbReference type="NCBIfam" id="NF033573">
    <property type="entry name" value="transpos_IS200"/>
    <property type="match status" value="1"/>
</dbReference>
<dbReference type="Proteomes" id="UP000177870">
    <property type="component" value="Chromosome"/>
</dbReference>
<dbReference type="SUPFAM" id="SSF143422">
    <property type="entry name" value="Transposase IS200-like"/>
    <property type="match status" value="1"/>
</dbReference>
<reference evidence="3" key="1">
    <citation type="submission" date="2016-10" db="EMBL/GenBank/DDBJ databases">
        <title>Comparative genomics uncovers the prolific and rare metabolic potential of the cyanobacterial genus Moorea.</title>
        <authorList>
            <person name="Leao T."/>
            <person name="Castelao G."/>
            <person name="Korobeynikov A."/>
            <person name="Monroe E.A."/>
            <person name="Podell S."/>
            <person name="Glukhov E."/>
            <person name="Allen E."/>
            <person name="Gerwick W.H."/>
            <person name="Gerwick L."/>
        </authorList>
    </citation>
    <scope>NUCLEOTIDE SEQUENCE [LARGE SCALE GENOMIC DNA]</scope>
    <source>
        <strain evidence="3">PAL-8-15-08-1</strain>
    </source>
</reference>
<sequence length="134" mass="15793">MRNSAKSYRHDPHSVGLATVHLCFIPKRRKSVLVGEIRTRLNEIFQSVAQEKGWFIRSVEIAPDHVHLLVEYDPKHSIAEVVKAFKGRSSRLLRKEFPELLKLPSLWPRSYFYETTGKVSTNKIKQYIEDRHHW</sequence>
<feature type="domain" description="Transposase IS200-like" evidence="1">
    <location>
        <begin position="15"/>
        <end position="131"/>
    </location>
</feature>
<dbReference type="InterPro" id="IPR002686">
    <property type="entry name" value="Transposase_17"/>
</dbReference>
<protein>
    <submittedName>
        <fullName evidence="2">IS200/IS605 family transposase</fullName>
    </submittedName>
</protein>
<dbReference type="AlphaFoldDB" id="A0A1D8TRR9"/>
<dbReference type="GO" id="GO:0004803">
    <property type="term" value="F:transposase activity"/>
    <property type="evidence" value="ECO:0007669"/>
    <property type="project" value="InterPro"/>
</dbReference>
<dbReference type="InterPro" id="IPR036515">
    <property type="entry name" value="Transposase_17_sf"/>
</dbReference>
<dbReference type="EMBL" id="CP017599">
    <property type="protein sequence ID" value="AOX00253.1"/>
    <property type="molecule type" value="Genomic_DNA"/>
</dbReference>
<name>A0A1D8TRR9_9CYAN</name>
<proteinExistence type="predicted"/>
<evidence type="ECO:0000259" key="1">
    <source>
        <dbReference type="SMART" id="SM01321"/>
    </source>
</evidence>
<dbReference type="Gene3D" id="3.30.70.1290">
    <property type="entry name" value="Transposase IS200-like"/>
    <property type="match status" value="1"/>
</dbReference>
<dbReference type="KEGG" id="mpro:BJP34_13030"/>
<organism evidence="2 3">
    <name type="scientific">Moorena producens PAL-8-15-08-1</name>
    <dbReference type="NCBI Taxonomy" id="1458985"/>
    <lineage>
        <taxon>Bacteria</taxon>
        <taxon>Bacillati</taxon>
        <taxon>Cyanobacteriota</taxon>
        <taxon>Cyanophyceae</taxon>
        <taxon>Coleofasciculales</taxon>
        <taxon>Coleofasciculaceae</taxon>
        <taxon>Moorena</taxon>
    </lineage>
</organism>